<feature type="active site" evidence="2">
    <location>
        <position position="662"/>
    </location>
</feature>
<gene>
    <name evidence="5" type="ordered locus">Sfum_0020</name>
</gene>
<reference evidence="5 6" key="1">
    <citation type="submission" date="2006-10" db="EMBL/GenBank/DDBJ databases">
        <title>Complete sequence of Syntrophobacter fumaroxidans MPOB.</title>
        <authorList>
            <consortium name="US DOE Joint Genome Institute"/>
            <person name="Copeland A."/>
            <person name="Lucas S."/>
            <person name="Lapidus A."/>
            <person name="Barry K."/>
            <person name="Detter J.C."/>
            <person name="Glavina del Rio T."/>
            <person name="Hammon N."/>
            <person name="Israni S."/>
            <person name="Pitluck S."/>
            <person name="Goltsman E.G."/>
            <person name="Martinez M."/>
            <person name="Schmutz J."/>
            <person name="Larimer F."/>
            <person name="Land M."/>
            <person name="Hauser L."/>
            <person name="Kyrpides N."/>
            <person name="Kim E."/>
            <person name="Boone D.R."/>
            <person name="Brockman F."/>
            <person name="Culley D."/>
            <person name="Ferry J."/>
            <person name="Gunsalus R."/>
            <person name="McInerney M.J."/>
            <person name="Morrison M."/>
            <person name="Plugge C."/>
            <person name="Rohlin L."/>
            <person name="Scholten J."/>
            <person name="Sieber J."/>
            <person name="Stams A.J.M."/>
            <person name="Worm P."/>
            <person name="Henstra A.M."/>
            <person name="Richardson P."/>
        </authorList>
    </citation>
    <scope>NUCLEOTIDE SEQUENCE [LARGE SCALE GENOMIC DNA]</scope>
    <source>
        <strain evidence="6">DSM 10017 / MPOB</strain>
    </source>
</reference>
<dbReference type="SUPFAM" id="SSF54211">
    <property type="entry name" value="Ribosomal protein S5 domain 2-like"/>
    <property type="match status" value="1"/>
</dbReference>
<dbReference type="InterPro" id="IPR008269">
    <property type="entry name" value="Lon_proteolytic"/>
</dbReference>
<dbReference type="KEGG" id="sfu:Sfum_0020"/>
<dbReference type="InterPro" id="IPR014721">
    <property type="entry name" value="Ribsml_uS5_D2-typ_fold_subgr"/>
</dbReference>
<dbReference type="InterPro" id="IPR020568">
    <property type="entry name" value="Ribosomal_Su5_D2-typ_SF"/>
</dbReference>
<evidence type="ECO:0000313" key="6">
    <source>
        <dbReference type="Proteomes" id="UP000001784"/>
    </source>
</evidence>
<dbReference type="GO" id="GO:0004252">
    <property type="term" value="F:serine-type endopeptidase activity"/>
    <property type="evidence" value="ECO:0007669"/>
    <property type="project" value="UniProtKB-UniRule"/>
</dbReference>
<dbReference type="PROSITE" id="PS51786">
    <property type="entry name" value="LON_PROTEOLYTIC"/>
    <property type="match status" value="1"/>
</dbReference>
<dbReference type="eggNOG" id="COG1067">
    <property type="taxonomic scope" value="Bacteria"/>
</dbReference>
<feature type="compositionally biased region" description="Basic and acidic residues" evidence="3">
    <location>
        <begin position="803"/>
        <end position="813"/>
    </location>
</feature>
<dbReference type="Pfam" id="PF05362">
    <property type="entry name" value="Lon_C"/>
    <property type="match status" value="1"/>
</dbReference>
<dbReference type="AlphaFoldDB" id="A0LE71"/>
<dbReference type="HOGENOM" id="CLU_014785_0_1_7"/>
<name>A0LE71_SYNFM</name>
<dbReference type="RefSeq" id="WP_011696896.1">
    <property type="nucleotide sequence ID" value="NC_008554.1"/>
</dbReference>
<dbReference type="InterPro" id="IPR027065">
    <property type="entry name" value="Lon_Prtase"/>
</dbReference>
<dbReference type="Gene3D" id="1.10.8.60">
    <property type="match status" value="1"/>
</dbReference>
<evidence type="ECO:0000259" key="4">
    <source>
        <dbReference type="PROSITE" id="PS51786"/>
    </source>
</evidence>
<dbReference type="Proteomes" id="UP000001784">
    <property type="component" value="Chromosome"/>
</dbReference>
<proteinExistence type="inferred from homology"/>
<dbReference type="GO" id="GO:0004176">
    <property type="term" value="F:ATP-dependent peptidase activity"/>
    <property type="evidence" value="ECO:0007669"/>
    <property type="project" value="UniProtKB-UniRule"/>
</dbReference>
<dbReference type="Pfam" id="PF13654">
    <property type="entry name" value="AAA_32"/>
    <property type="match status" value="1"/>
</dbReference>
<dbReference type="InterPro" id="IPR046844">
    <property type="entry name" value="Lon-like_helical"/>
</dbReference>
<evidence type="ECO:0000256" key="1">
    <source>
        <dbReference type="ARBA" id="ARBA00022670"/>
    </source>
</evidence>
<dbReference type="STRING" id="335543.Sfum_0020"/>
<keyword evidence="2" id="KW-0378">Hydrolase</keyword>
<evidence type="ECO:0000256" key="2">
    <source>
        <dbReference type="PROSITE-ProRule" id="PRU01122"/>
    </source>
</evidence>
<dbReference type="PRINTS" id="PR00830">
    <property type="entry name" value="ENDOLAPTASE"/>
</dbReference>
<sequence length="823" mass="92974">MARKFPELSVKELRAYIEPETLPFETTASLEAPGDRVVGQERAIDAIQFGMGMKTSGYNIFIAGPAKAGLTFMAKSFIEERARKEPTPPDWCYVFNFKEQDKPKCLKVTPGRGKALKKDMNEFIDTLQAKIPEVFDSDDYRAKESEVHQAFEKQRREIIDELSQQAKDQGFILQFSQVGMVIIPANKEGEPMTQEDLRHLGEEERLVLREKSDELHEKMKEAIKHIREAEAEFKDKHTKLDNEIALFVVGQLMDTYEETYKDDEQVLEYLKMVQEDILENIEDFKKKPEAAQQQGQPGTPFPMPTRETAMRKYDVNVLIDNSETEGAPVVIESNPAYPNIFGSIERQAWFGALFTDHTMIKAGALHKANGGYLVMKALDLLKWFVTYEALKRALRDGEVRIEDLGELYGIFSTRTIRPEPIPLNVKIVLTGDPYIYQLLYTYDDRFQKLFKVKAHMDDQMDRSEDKLLQCAGMISRYCEDHKLRHLDRTGVSRVLEYSVELTEDRDKLTLEFGTIGDLLKEANYFAGIEDCEFVKREHVEQAIKKRIYRSNLIEERMKEMMLKDIFWVETTGGKVGQVNGLSVLMAGDHVFGRPNRITCSVSVGREGMISIDRESKMSGPTHTKGLIILSSILKDRFAHNKPISLNASLCFEQSYGMVDGDSASSTELYVLLSAIADVPIKQGIAVTGSVSQKGEIQPIGGVNHKVKGFFDICKHKGLTGKQGVMIPSKNVRNLMLDQEVIDAAKEGKFHIWPVSTIEEGIELLTGMKAGKLQPDGTYPEGTLFRKVDDRLREIAEIVKTFGKDSDNGRKSSEEEGGCSGCGA</sequence>
<dbReference type="Pfam" id="PF20437">
    <property type="entry name" value="LonC_helical"/>
    <property type="match status" value="1"/>
</dbReference>
<dbReference type="Pfam" id="PF20436">
    <property type="entry name" value="LonB_AAA-LID"/>
    <property type="match status" value="1"/>
</dbReference>
<feature type="region of interest" description="Disordered" evidence="3">
    <location>
        <begin position="803"/>
        <end position="823"/>
    </location>
</feature>
<dbReference type="Gene3D" id="3.30.230.10">
    <property type="match status" value="1"/>
</dbReference>
<dbReference type="GO" id="GO:0030163">
    <property type="term" value="P:protein catabolic process"/>
    <property type="evidence" value="ECO:0007669"/>
    <property type="project" value="InterPro"/>
</dbReference>
<dbReference type="InterPro" id="IPR027417">
    <property type="entry name" value="P-loop_NTPase"/>
</dbReference>
<keyword evidence="2" id="KW-0720">Serine protease</keyword>
<dbReference type="Gene3D" id="3.40.50.300">
    <property type="entry name" value="P-loop containing nucleotide triphosphate hydrolases"/>
    <property type="match status" value="2"/>
</dbReference>
<dbReference type="GO" id="GO:0005524">
    <property type="term" value="F:ATP binding"/>
    <property type="evidence" value="ECO:0007669"/>
    <property type="project" value="InterPro"/>
</dbReference>
<accession>A0LE71</accession>
<dbReference type="EMBL" id="CP000478">
    <property type="protein sequence ID" value="ABK15723.1"/>
    <property type="molecule type" value="Genomic_DNA"/>
</dbReference>
<feature type="region of interest" description="Disordered" evidence="3">
    <location>
        <begin position="287"/>
        <end position="306"/>
    </location>
</feature>
<dbReference type="SUPFAM" id="SSF52540">
    <property type="entry name" value="P-loop containing nucleoside triphosphate hydrolases"/>
    <property type="match status" value="1"/>
</dbReference>
<dbReference type="FunCoup" id="A0LE71">
    <property type="interactions" value="3"/>
</dbReference>
<keyword evidence="1 2" id="KW-0645">Protease</keyword>
<comment type="similarity">
    <text evidence="2">Belongs to the peptidase S16 family.</text>
</comment>
<feature type="domain" description="Lon proteolytic" evidence="4">
    <location>
        <begin position="572"/>
        <end position="767"/>
    </location>
</feature>
<dbReference type="EC" id="3.4.21.53" evidence="2"/>
<keyword evidence="6" id="KW-1185">Reference proteome</keyword>
<protein>
    <recommendedName>
        <fullName evidence="2">endopeptidase La</fullName>
        <ecNumber evidence="2">3.4.21.53</ecNumber>
    </recommendedName>
</protein>
<organism evidence="5 6">
    <name type="scientific">Syntrophobacter fumaroxidans (strain DSM 10017 / MPOB)</name>
    <dbReference type="NCBI Taxonomy" id="335543"/>
    <lineage>
        <taxon>Bacteria</taxon>
        <taxon>Pseudomonadati</taxon>
        <taxon>Thermodesulfobacteriota</taxon>
        <taxon>Syntrophobacteria</taxon>
        <taxon>Syntrophobacterales</taxon>
        <taxon>Syntrophobacteraceae</taxon>
        <taxon>Syntrophobacter</taxon>
    </lineage>
</organism>
<dbReference type="InterPro" id="IPR041699">
    <property type="entry name" value="AAA_32"/>
</dbReference>
<feature type="active site" evidence="2">
    <location>
        <position position="705"/>
    </location>
</feature>
<evidence type="ECO:0000256" key="3">
    <source>
        <dbReference type="SAM" id="MobiDB-lite"/>
    </source>
</evidence>
<dbReference type="PANTHER" id="PTHR10046">
    <property type="entry name" value="ATP DEPENDENT LON PROTEASE FAMILY MEMBER"/>
    <property type="match status" value="1"/>
</dbReference>
<evidence type="ECO:0000313" key="5">
    <source>
        <dbReference type="EMBL" id="ABK15723.1"/>
    </source>
</evidence>
<dbReference type="InterPro" id="IPR046843">
    <property type="entry name" value="LonB_AAA-LID"/>
</dbReference>
<dbReference type="InParanoid" id="A0LE71"/>
<dbReference type="GO" id="GO:0006508">
    <property type="term" value="P:proteolysis"/>
    <property type="evidence" value="ECO:0007669"/>
    <property type="project" value="UniProtKB-KW"/>
</dbReference>
<comment type="catalytic activity">
    <reaction evidence="2">
        <text>Hydrolysis of proteins in presence of ATP.</text>
        <dbReference type="EC" id="3.4.21.53"/>
    </reaction>
</comment>